<sequence>MTGEHLRKLSRSQVIFRIKCVQFHPQFDGCPETVIADFVSFYQHRINGYWGRARIIFTEWGFQRGEPLRVEVTPFLFTDEGVNSHLAIVREWDQYPTQRNMGDESAGAFVCYKNSDKVDQIPLRGLFVQLLLSRCVGILHASSQHRHRNEPFFEPSHTACFAHEIVIRLCGWLEATRQKWAAIGAV</sequence>
<comment type="caution">
    <text evidence="1">The sequence shown here is derived from an EMBL/GenBank/DDBJ whole genome shotgun (WGS) entry which is preliminary data.</text>
</comment>
<evidence type="ECO:0000313" key="2">
    <source>
        <dbReference type="Proteomes" id="UP000176846"/>
    </source>
</evidence>
<proteinExistence type="predicted"/>
<dbReference type="AlphaFoldDB" id="A0A1F7UWH2"/>
<organism evidence="1 2">
    <name type="scientific">Candidatus Uhrbacteria bacterium RIFCSPLOWO2_01_FULL_47_25</name>
    <dbReference type="NCBI Taxonomy" id="1802402"/>
    <lineage>
        <taxon>Bacteria</taxon>
        <taxon>Candidatus Uhriibacteriota</taxon>
    </lineage>
</organism>
<protein>
    <submittedName>
        <fullName evidence="1">Uncharacterized protein</fullName>
    </submittedName>
</protein>
<accession>A0A1F7UWH2</accession>
<evidence type="ECO:0000313" key="1">
    <source>
        <dbReference type="EMBL" id="OGL82606.1"/>
    </source>
</evidence>
<name>A0A1F7UWH2_9BACT</name>
<dbReference type="EMBL" id="MGEK01000016">
    <property type="protein sequence ID" value="OGL82606.1"/>
    <property type="molecule type" value="Genomic_DNA"/>
</dbReference>
<dbReference type="Proteomes" id="UP000176846">
    <property type="component" value="Unassembled WGS sequence"/>
</dbReference>
<reference evidence="1 2" key="1">
    <citation type="journal article" date="2016" name="Nat. Commun.">
        <title>Thousands of microbial genomes shed light on interconnected biogeochemical processes in an aquifer system.</title>
        <authorList>
            <person name="Anantharaman K."/>
            <person name="Brown C.T."/>
            <person name="Hug L.A."/>
            <person name="Sharon I."/>
            <person name="Castelle C.J."/>
            <person name="Probst A.J."/>
            <person name="Thomas B.C."/>
            <person name="Singh A."/>
            <person name="Wilkins M.J."/>
            <person name="Karaoz U."/>
            <person name="Brodie E.L."/>
            <person name="Williams K.H."/>
            <person name="Hubbard S.S."/>
            <person name="Banfield J.F."/>
        </authorList>
    </citation>
    <scope>NUCLEOTIDE SEQUENCE [LARGE SCALE GENOMIC DNA]</scope>
</reference>
<gene>
    <name evidence="1" type="ORF">A2936_02250</name>
</gene>